<proteinExistence type="predicted"/>
<protein>
    <submittedName>
        <fullName evidence="1">Uncharacterized protein</fullName>
    </submittedName>
</protein>
<keyword evidence="2" id="KW-1185">Reference proteome</keyword>
<evidence type="ECO:0000313" key="2">
    <source>
        <dbReference type="Proteomes" id="UP001144978"/>
    </source>
</evidence>
<comment type="caution">
    <text evidence="1">The sequence shown here is derived from an EMBL/GenBank/DDBJ whole genome shotgun (WGS) entry which is preliminary data.</text>
</comment>
<dbReference type="Proteomes" id="UP001144978">
    <property type="component" value="Unassembled WGS sequence"/>
</dbReference>
<evidence type="ECO:0000313" key="1">
    <source>
        <dbReference type="EMBL" id="KAJ2989458.1"/>
    </source>
</evidence>
<name>A0ACC1PAY4_9APHY</name>
<accession>A0ACC1PAY4</accession>
<reference evidence="1" key="1">
    <citation type="submission" date="2022-08" db="EMBL/GenBank/DDBJ databases">
        <title>Genome Sequence of Pycnoporus sanguineus.</title>
        <authorList>
            <person name="Buettner E."/>
        </authorList>
    </citation>
    <scope>NUCLEOTIDE SEQUENCE</scope>
    <source>
        <strain evidence="1">CG-C14</strain>
    </source>
</reference>
<organism evidence="1 2">
    <name type="scientific">Trametes sanguinea</name>
    <dbReference type="NCBI Taxonomy" id="158606"/>
    <lineage>
        <taxon>Eukaryota</taxon>
        <taxon>Fungi</taxon>
        <taxon>Dikarya</taxon>
        <taxon>Basidiomycota</taxon>
        <taxon>Agaricomycotina</taxon>
        <taxon>Agaricomycetes</taxon>
        <taxon>Polyporales</taxon>
        <taxon>Polyporaceae</taxon>
        <taxon>Trametes</taxon>
    </lineage>
</organism>
<dbReference type="EMBL" id="JANSHE010002791">
    <property type="protein sequence ID" value="KAJ2989458.1"/>
    <property type="molecule type" value="Genomic_DNA"/>
</dbReference>
<sequence>MVAPLSQLPILDPSIRTTPLAGPSDPIPFSLPPSDYIPPGVFVTSPSPPATPTHCESPAPPYSPPSVRDIADRLQNVYITPHTVYPTVITGVVAAASSGPFSPDWNDGVPWLAPENTQCSTWYVVTVGRRVGVFDNSEETIAATSGVPRNISRGGFTSRDDAINAFQRQLASGTSDHLVMGRSAKYRTLAERQRAHHKAVLKYDQTSSGKAIRSQRNKRDYEARKQRTYMLLGTTVPAAMFRHAQQPRPASFSFTSDSTELLLGLWSPPYVPTRPGDDALGPVRHRAVGRWDSFNAHLCAVLYDEILRRCRERRALWEDPLLDLESTKQEIKQEIQARCRAWESALNSVCEGEEDIVIRDIYLDWGARIPIMMAKEWEQRKEGIEVYMRLKRDGELPWQRMVKDMLATLAQTV</sequence>
<gene>
    <name evidence="1" type="ORF">NUW54_g8778</name>
</gene>